<evidence type="ECO:0000256" key="1">
    <source>
        <dbReference type="SAM" id="MobiDB-lite"/>
    </source>
</evidence>
<reference evidence="2" key="1">
    <citation type="submission" date="2020-06" db="EMBL/GenBank/DDBJ databases">
        <authorList>
            <person name="Li T."/>
            <person name="Hu X."/>
            <person name="Zhang T."/>
            <person name="Song X."/>
            <person name="Zhang H."/>
            <person name="Dai N."/>
            <person name="Sheng W."/>
            <person name="Hou X."/>
            <person name="Wei L."/>
        </authorList>
    </citation>
    <scope>NUCLEOTIDE SEQUENCE</scope>
    <source>
        <strain evidence="2">3651</strain>
        <tissue evidence="2">Leaf</tissue>
    </source>
</reference>
<feature type="compositionally biased region" description="Gly residues" evidence="1">
    <location>
        <begin position="12"/>
        <end position="25"/>
    </location>
</feature>
<dbReference type="Gene3D" id="2.130.10.10">
    <property type="entry name" value="YVTN repeat-like/Quinoprotein amine dehydrogenase"/>
    <property type="match status" value="1"/>
</dbReference>
<dbReference type="InterPro" id="IPR036322">
    <property type="entry name" value="WD40_repeat_dom_sf"/>
</dbReference>
<dbReference type="AlphaFoldDB" id="A0AAE1XNI2"/>
<evidence type="ECO:0000313" key="2">
    <source>
        <dbReference type="EMBL" id="KAK4415104.1"/>
    </source>
</evidence>
<name>A0AAE1XNI2_9LAMI</name>
<dbReference type="Gene3D" id="1.20.1280.50">
    <property type="match status" value="1"/>
</dbReference>
<dbReference type="EMBL" id="JACGWO010000011">
    <property type="protein sequence ID" value="KAK4415104.1"/>
    <property type="molecule type" value="Genomic_DNA"/>
</dbReference>
<dbReference type="PANTHER" id="PTHR19855">
    <property type="entry name" value="WD40 REPEAT PROTEIN 12, 37"/>
    <property type="match status" value="1"/>
</dbReference>
<dbReference type="SUPFAM" id="SSF50978">
    <property type="entry name" value="WD40 repeat-like"/>
    <property type="match status" value="1"/>
</dbReference>
<dbReference type="Proteomes" id="UP001293254">
    <property type="component" value="Unassembled WGS sequence"/>
</dbReference>
<proteinExistence type="predicted"/>
<gene>
    <name evidence="2" type="ORF">Salat_2617600</name>
</gene>
<dbReference type="PANTHER" id="PTHR19855:SF31">
    <property type="entry name" value="TRANSCRIPTIONAL REGULATOR STERILE APETALA"/>
    <property type="match status" value="1"/>
</dbReference>
<accession>A0AAE1XNI2</accession>
<dbReference type="SUPFAM" id="SSF81383">
    <property type="entry name" value="F-box domain"/>
    <property type="match status" value="1"/>
</dbReference>
<organism evidence="2 3">
    <name type="scientific">Sesamum alatum</name>
    <dbReference type="NCBI Taxonomy" id="300844"/>
    <lineage>
        <taxon>Eukaryota</taxon>
        <taxon>Viridiplantae</taxon>
        <taxon>Streptophyta</taxon>
        <taxon>Embryophyta</taxon>
        <taxon>Tracheophyta</taxon>
        <taxon>Spermatophyta</taxon>
        <taxon>Magnoliopsida</taxon>
        <taxon>eudicotyledons</taxon>
        <taxon>Gunneridae</taxon>
        <taxon>Pentapetalae</taxon>
        <taxon>asterids</taxon>
        <taxon>lamiids</taxon>
        <taxon>Lamiales</taxon>
        <taxon>Pedaliaceae</taxon>
        <taxon>Sesamum</taxon>
    </lineage>
</organism>
<dbReference type="InterPro" id="IPR015943">
    <property type="entry name" value="WD40/YVTN_repeat-like_dom_sf"/>
</dbReference>
<protein>
    <submittedName>
        <fullName evidence="2">Transcriptional regulator STERILE APETALA</fullName>
    </submittedName>
</protein>
<keyword evidence="3" id="KW-1185">Reference proteome</keyword>
<dbReference type="PROSITE" id="PS00678">
    <property type="entry name" value="WD_REPEATS_1"/>
    <property type="match status" value="1"/>
</dbReference>
<reference evidence="2" key="2">
    <citation type="journal article" date="2024" name="Plant">
        <title>Genomic evolution and insights into agronomic trait innovations of Sesamum species.</title>
        <authorList>
            <person name="Miao H."/>
            <person name="Wang L."/>
            <person name="Qu L."/>
            <person name="Liu H."/>
            <person name="Sun Y."/>
            <person name="Le M."/>
            <person name="Wang Q."/>
            <person name="Wei S."/>
            <person name="Zheng Y."/>
            <person name="Lin W."/>
            <person name="Duan Y."/>
            <person name="Cao H."/>
            <person name="Xiong S."/>
            <person name="Wang X."/>
            <person name="Wei L."/>
            <person name="Li C."/>
            <person name="Ma Q."/>
            <person name="Ju M."/>
            <person name="Zhao R."/>
            <person name="Li G."/>
            <person name="Mu C."/>
            <person name="Tian Q."/>
            <person name="Mei H."/>
            <person name="Zhang T."/>
            <person name="Gao T."/>
            <person name="Zhang H."/>
        </authorList>
    </citation>
    <scope>NUCLEOTIDE SEQUENCE</scope>
    <source>
        <strain evidence="2">3651</strain>
    </source>
</reference>
<sequence length="452" mass="49816">MSTSSSEEVEGGDGGGGGGGGGGEFEGPSSRRRMRSSNGVWPEPFVEAVAFQVAVDTSLIVGRLAAAQALCNVFQVCSTWRAVSRSELLWQNLTRRIWDVGRLAHNTWREEYVYRHRTASNFRSRRCVYSNLYIPTDHNNNNNDGLSCRRLALSDHHLAAGFSDGAVHLFHLPSRLHFSTFYPPYRDRIGRFSSSVSGIILSDVRLVFATLDGDIHSTVIDVGVTPLRRAYMGDVVNDGVLVDFTGSNRWWVGLYAGVPGRAFHIWNSETEELVFIGGTLTDPEAVFGWHSLTETTDLIGRVRVTSHENAVACTSLRVIVFDLANQGIVLGEQDFRRGITVASFDANNESTLITDSRGLATVRRVVDLEEICRFTIRGASQQRGRILGCVNGGYGVVFGGGVIRVWEIEHGGYLYSFRERIGECNALTADESCVAACSPDGILHLWDFRAQQ</sequence>
<evidence type="ECO:0000313" key="3">
    <source>
        <dbReference type="Proteomes" id="UP001293254"/>
    </source>
</evidence>
<dbReference type="InterPro" id="IPR019775">
    <property type="entry name" value="WD40_repeat_CS"/>
</dbReference>
<feature type="region of interest" description="Disordered" evidence="1">
    <location>
        <begin position="1"/>
        <end position="37"/>
    </location>
</feature>
<comment type="caution">
    <text evidence="2">The sequence shown here is derived from an EMBL/GenBank/DDBJ whole genome shotgun (WGS) entry which is preliminary data.</text>
</comment>
<dbReference type="InterPro" id="IPR036047">
    <property type="entry name" value="F-box-like_dom_sf"/>
</dbReference>